<comment type="caution">
    <text evidence="2">The sequence shown here is derived from an EMBL/GenBank/DDBJ whole genome shotgun (WGS) entry which is preliminary data.</text>
</comment>
<keyword evidence="3" id="KW-1185">Reference proteome</keyword>
<gene>
    <name evidence="2" type="ORF">CSUB01_02383</name>
</gene>
<organism evidence="2 3">
    <name type="scientific">Colletotrichum sublineola</name>
    <name type="common">Sorghum anthracnose fungus</name>
    <dbReference type="NCBI Taxonomy" id="1173701"/>
    <lineage>
        <taxon>Eukaryota</taxon>
        <taxon>Fungi</taxon>
        <taxon>Dikarya</taxon>
        <taxon>Ascomycota</taxon>
        <taxon>Pezizomycotina</taxon>
        <taxon>Sordariomycetes</taxon>
        <taxon>Hypocreomycetidae</taxon>
        <taxon>Glomerellales</taxon>
        <taxon>Glomerellaceae</taxon>
        <taxon>Colletotrichum</taxon>
        <taxon>Colletotrichum graminicola species complex</taxon>
    </lineage>
</organism>
<accession>A0A066XT50</accession>
<dbReference type="Proteomes" id="UP000027238">
    <property type="component" value="Unassembled WGS sequence"/>
</dbReference>
<evidence type="ECO:0000313" key="3">
    <source>
        <dbReference type="Proteomes" id="UP000027238"/>
    </source>
</evidence>
<dbReference type="HOGENOM" id="CLU_1408661_0_0_1"/>
<protein>
    <submittedName>
        <fullName evidence="2">Uncharacterized protein</fullName>
    </submittedName>
</protein>
<evidence type="ECO:0000256" key="1">
    <source>
        <dbReference type="SAM" id="MobiDB-lite"/>
    </source>
</evidence>
<reference evidence="3" key="1">
    <citation type="journal article" date="2014" name="Genome Announc.">
        <title>Draft genome sequence of Colletotrichum sublineola, a destructive pathogen of cultivated sorghum.</title>
        <authorList>
            <person name="Baroncelli R."/>
            <person name="Sanz-Martin J.M."/>
            <person name="Rech G.E."/>
            <person name="Sukno S.A."/>
            <person name="Thon M.R."/>
        </authorList>
    </citation>
    <scope>NUCLEOTIDE SEQUENCE [LARGE SCALE GENOMIC DNA]</scope>
    <source>
        <strain evidence="3">TX430BB</strain>
    </source>
</reference>
<dbReference type="EMBL" id="JMSE01000064">
    <property type="protein sequence ID" value="KDN72037.1"/>
    <property type="molecule type" value="Genomic_DNA"/>
</dbReference>
<name>A0A066XT50_COLSU</name>
<proteinExistence type="predicted"/>
<sequence length="193" mass="21596">MYYDGLAGCHASLFPSNHKRIGISLEIEAGPRAEQCAGWGWWSQCQQTPFSHRHFEDCHPSHFGPPAAPPVAPPFFVVAVRYIVVVHVPPLPPVRVEDPGKPTPEIFVILRCTVNGPKANAGLPPITRHYTNTKEETKVPQEEGLRYRRLSPQALVSERSGFPSRGKRRRCRHQLVGGFRKKEEKAPAARNVP</sequence>
<evidence type="ECO:0000313" key="2">
    <source>
        <dbReference type="EMBL" id="KDN72037.1"/>
    </source>
</evidence>
<feature type="region of interest" description="Disordered" evidence="1">
    <location>
        <begin position="156"/>
        <end position="193"/>
    </location>
</feature>
<dbReference type="AlphaFoldDB" id="A0A066XT50"/>